<dbReference type="Proteomes" id="UP000198373">
    <property type="component" value="Unassembled WGS sequence"/>
</dbReference>
<protein>
    <submittedName>
        <fullName evidence="1">Uncharacterized protein</fullName>
    </submittedName>
</protein>
<evidence type="ECO:0000313" key="2">
    <source>
        <dbReference type="Proteomes" id="UP000198373"/>
    </source>
</evidence>
<gene>
    <name evidence="1" type="ORF">SAMN06893096_103344</name>
</gene>
<dbReference type="AlphaFoldDB" id="A0A239DTQ5"/>
<proteinExistence type="predicted"/>
<name>A0A239DTQ5_9ACTN</name>
<evidence type="ECO:0000313" key="1">
    <source>
        <dbReference type="EMBL" id="SNS35288.1"/>
    </source>
</evidence>
<keyword evidence="2" id="KW-1185">Reference proteome</keyword>
<dbReference type="EMBL" id="FZOO01000003">
    <property type="protein sequence ID" value="SNS35288.1"/>
    <property type="molecule type" value="Genomic_DNA"/>
</dbReference>
<reference evidence="2" key="1">
    <citation type="submission" date="2017-06" db="EMBL/GenBank/DDBJ databases">
        <authorList>
            <person name="Varghese N."/>
            <person name="Submissions S."/>
        </authorList>
    </citation>
    <scope>NUCLEOTIDE SEQUENCE [LARGE SCALE GENOMIC DNA]</scope>
    <source>
        <strain evidence="2">DSM 46839</strain>
    </source>
</reference>
<organism evidence="1 2">
    <name type="scientific">Geodermatophilus pulveris</name>
    <dbReference type="NCBI Taxonomy" id="1564159"/>
    <lineage>
        <taxon>Bacteria</taxon>
        <taxon>Bacillati</taxon>
        <taxon>Actinomycetota</taxon>
        <taxon>Actinomycetes</taxon>
        <taxon>Geodermatophilales</taxon>
        <taxon>Geodermatophilaceae</taxon>
        <taxon>Geodermatophilus</taxon>
    </lineage>
</organism>
<sequence>MQAEKNTGGIEITGNVIGNGLQCQADLPAPVGGGNAAEQEQGQCVAL</sequence>
<accession>A0A239DTQ5</accession>